<reference evidence="2 3" key="1">
    <citation type="journal article" date="2012" name="BMC Genomics">
        <title>Comparative genomic analysis and phylogenetic position of Theileria equi.</title>
        <authorList>
            <person name="Kappmeyer L.S."/>
            <person name="Thiagarajan M."/>
            <person name="Herndon D.R."/>
            <person name="Ramsay J.D."/>
            <person name="Caler E."/>
            <person name="Djikeng A."/>
            <person name="Gillespie J.J."/>
            <person name="Lau A.O."/>
            <person name="Roalson E.H."/>
            <person name="Silva J.C."/>
            <person name="Silva M.G."/>
            <person name="Suarez C.E."/>
            <person name="Ueti M.W."/>
            <person name="Nene V.M."/>
            <person name="Mealey R.H."/>
            <person name="Knowles D.P."/>
            <person name="Brayton K.A."/>
        </authorList>
    </citation>
    <scope>NUCLEOTIDE SEQUENCE [LARGE SCALE GENOMIC DNA]</scope>
    <source>
        <strain evidence="2 3">WA</strain>
    </source>
</reference>
<gene>
    <name evidence="2" type="ORF">BEWA_026290</name>
</gene>
<feature type="compositionally biased region" description="Low complexity" evidence="1">
    <location>
        <begin position="242"/>
        <end position="260"/>
    </location>
</feature>
<keyword evidence="3" id="KW-1185">Reference proteome</keyword>
<evidence type="ECO:0000313" key="2">
    <source>
        <dbReference type="EMBL" id="AFZ79780.1"/>
    </source>
</evidence>
<proteinExistence type="predicted"/>
<accession>L0AW55</accession>
<name>L0AW55_THEEQ</name>
<dbReference type="AlphaFoldDB" id="L0AW55"/>
<dbReference type="Proteomes" id="UP000031512">
    <property type="component" value="Chromosome 1"/>
</dbReference>
<sequence length="310" mass="33284">MDLSKGTFTSGYKHYCCRCIYHADNDDQRKISLSSGNIKVNGAKRAGYYKQSPTANTKLAAIRYYFDGIGPNPRNTNNPKKRRRIKIPELSFPTSDVEAVYAVHCSNNPVLIYVQPLGKWFKKPNNANDNGNEEWEKVLDEVPDPESITDCEEYNQLVKVLNDTGRCGLPLCPLPPNPASPGPEELTGSVDPAKGAQEAQRTVDHKSPDLKQLPISTYQSNATKGDGKGQGPGTIPPGGDGTATTTSSPPGTTTPKAAAARDAGPHGPGSPPWDVISGVLTGVGVVSGSLTGLGWWAFKRSKGDPWVRQI</sequence>
<feature type="region of interest" description="Disordered" evidence="1">
    <location>
        <begin position="173"/>
        <end position="271"/>
    </location>
</feature>
<evidence type="ECO:0000256" key="1">
    <source>
        <dbReference type="SAM" id="MobiDB-lite"/>
    </source>
</evidence>
<feature type="compositionally biased region" description="Polar residues" evidence="1">
    <location>
        <begin position="214"/>
        <end position="223"/>
    </location>
</feature>
<organism evidence="2 3">
    <name type="scientific">Theileria equi strain WA</name>
    <dbReference type="NCBI Taxonomy" id="1537102"/>
    <lineage>
        <taxon>Eukaryota</taxon>
        <taxon>Sar</taxon>
        <taxon>Alveolata</taxon>
        <taxon>Apicomplexa</taxon>
        <taxon>Aconoidasida</taxon>
        <taxon>Piroplasmida</taxon>
        <taxon>Theileriidae</taxon>
        <taxon>Theileria</taxon>
    </lineage>
</organism>
<dbReference type="KEGG" id="beq:BEWA_026290"/>
<dbReference type="RefSeq" id="XP_004829446.1">
    <property type="nucleotide sequence ID" value="XM_004829389.1"/>
</dbReference>
<evidence type="ECO:0000313" key="3">
    <source>
        <dbReference type="Proteomes" id="UP000031512"/>
    </source>
</evidence>
<feature type="compositionally biased region" description="Gly residues" evidence="1">
    <location>
        <begin position="228"/>
        <end position="241"/>
    </location>
</feature>
<dbReference type="EMBL" id="CP001669">
    <property type="protein sequence ID" value="AFZ79780.1"/>
    <property type="molecule type" value="Genomic_DNA"/>
</dbReference>
<dbReference type="GeneID" id="15803832"/>
<protein>
    <submittedName>
        <fullName evidence="2">Uncharacterized protein</fullName>
    </submittedName>
</protein>
<dbReference type="VEuPathDB" id="PiroplasmaDB:BEWA_026290"/>